<dbReference type="AlphaFoldDB" id="A0A9P1D820"/>
<evidence type="ECO:0000313" key="4">
    <source>
        <dbReference type="Proteomes" id="UP001152797"/>
    </source>
</evidence>
<accession>A0A9P1D820</accession>
<dbReference type="EMBL" id="CAMXCT030003724">
    <property type="protein sequence ID" value="CAL4793230.1"/>
    <property type="molecule type" value="Genomic_DNA"/>
</dbReference>
<reference evidence="3" key="2">
    <citation type="submission" date="2024-04" db="EMBL/GenBank/DDBJ databases">
        <authorList>
            <person name="Chen Y."/>
            <person name="Shah S."/>
            <person name="Dougan E. K."/>
            <person name="Thang M."/>
            <person name="Chan C."/>
        </authorList>
    </citation>
    <scope>NUCLEOTIDE SEQUENCE [LARGE SCALE GENOMIC DNA]</scope>
</reference>
<keyword evidence="4" id="KW-1185">Reference proteome</keyword>
<reference evidence="2" key="1">
    <citation type="submission" date="2022-10" db="EMBL/GenBank/DDBJ databases">
        <authorList>
            <person name="Chen Y."/>
            <person name="Dougan E. K."/>
            <person name="Chan C."/>
            <person name="Rhodes N."/>
            <person name="Thang M."/>
        </authorList>
    </citation>
    <scope>NUCLEOTIDE SEQUENCE</scope>
</reference>
<evidence type="ECO:0000256" key="1">
    <source>
        <dbReference type="SAM" id="MobiDB-lite"/>
    </source>
</evidence>
<dbReference type="EMBL" id="CAMXCT010003724">
    <property type="protein sequence ID" value="CAI4005918.1"/>
    <property type="molecule type" value="Genomic_DNA"/>
</dbReference>
<dbReference type="Proteomes" id="UP001152797">
    <property type="component" value="Unassembled WGS sequence"/>
</dbReference>
<protein>
    <submittedName>
        <fullName evidence="2">Uncharacterized protein</fullName>
    </submittedName>
</protein>
<proteinExistence type="predicted"/>
<dbReference type="EMBL" id="CAMXCT020003724">
    <property type="protein sequence ID" value="CAL1159293.1"/>
    <property type="molecule type" value="Genomic_DNA"/>
</dbReference>
<organism evidence="2">
    <name type="scientific">Cladocopium goreaui</name>
    <dbReference type="NCBI Taxonomy" id="2562237"/>
    <lineage>
        <taxon>Eukaryota</taxon>
        <taxon>Sar</taxon>
        <taxon>Alveolata</taxon>
        <taxon>Dinophyceae</taxon>
        <taxon>Suessiales</taxon>
        <taxon>Symbiodiniaceae</taxon>
        <taxon>Cladocopium</taxon>
    </lineage>
</organism>
<comment type="caution">
    <text evidence="2">The sequence shown here is derived from an EMBL/GenBank/DDBJ whole genome shotgun (WGS) entry which is preliminary data.</text>
</comment>
<evidence type="ECO:0000313" key="3">
    <source>
        <dbReference type="EMBL" id="CAL1159293.1"/>
    </source>
</evidence>
<feature type="region of interest" description="Disordered" evidence="1">
    <location>
        <begin position="97"/>
        <end position="132"/>
    </location>
</feature>
<gene>
    <name evidence="2" type="ORF">C1SCF055_LOCUS31603</name>
</gene>
<evidence type="ECO:0000313" key="2">
    <source>
        <dbReference type="EMBL" id="CAI4005918.1"/>
    </source>
</evidence>
<name>A0A9P1D820_9DINO</name>
<feature type="compositionally biased region" description="Polar residues" evidence="1">
    <location>
        <begin position="106"/>
        <end position="125"/>
    </location>
</feature>
<sequence>MATMVSPDQLVWRRPPHLLDPLMVEHMPQHPPTVGDEALQHWINRVRWHSDRAVLAGRAAAKAEALAEEVSKKVIQMVGGVLPDHLNLAAHRAQLTEGDGAKDLSTPGSQDSYSTNTSETDQQAANKAEAMTQPVQQTVGAELIPLVPSVQERHRLNRGSKKSSFTCFLCDAVSKNCTWRLAVMGLISSGYTWRFPKIGVPQNHPF</sequence>